<organism evidence="1 2">
    <name type="scientific">Scopulibacillus darangshiensis</name>
    <dbReference type="NCBI Taxonomy" id="442528"/>
    <lineage>
        <taxon>Bacteria</taxon>
        <taxon>Bacillati</taxon>
        <taxon>Bacillota</taxon>
        <taxon>Bacilli</taxon>
        <taxon>Bacillales</taxon>
        <taxon>Sporolactobacillaceae</taxon>
        <taxon>Scopulibacillus</taxon>
    </lineage>
</organism>
<name>A0A4V2SMM6_9BACL</name>
<reference evidence="1 2" key="1">
    <citation type="submission" date="2019-03" db="EMBL/GenBank/DDBJ databases">
        <title>Genomic Encyclopedia of Type Strains, Phase IV (KMG-IV): sequencing the most valuable type-strain genomes for metagenomic binning, comparative biology and taxonomic classification.</title>
        <authorList>
            <person name="Goeker M."/>
        </authorList>
    </citation>
    <scope>NUCLEOTIDE SEQUENCE [LARGE SCALE GENOMIC DNA]</scope>
    <source>
        <strain evidence="1 2">DSM 19377</strain>
    </source>
</reference>
<proteinExistence type="predicted"/>
<keyword evidence="2" id="KW-1185">Reference proteome</keyword>
<dbReference type="EMBL" id="SLXK01000017">
    <property type="protein sequence ID" value="TCP27816.1"/>
    <property type="molecule type" value="Genomic_DNA"/>
</dbReference>
<dbReference type="Proteomes" id="UP000295416">
    <property type="component" value="Unassembled WGS sequence"/>
</dbReference>
<accession>A0A4V2SMM6</accession>
<comment type="caution">
    <text evidence="1">The sequence shown here is derived from an EMBL/GenBank/DDBJ whole genome shotgun (WGS) entry which is preliminary data.</text>
</comment>
<dbReference type="AlphaFoldDB" id="A0A4V2SMM6"/>
<evidence type="ECO:0000313" key="2">
    <source>
        <dbReference type="Proteomes" id="UP000295416"/>
    </source>
</evidence>
<gene>
    <name evidence="1" type="ORF">EV207_11743</name>
</gene>
<protein>
    <submittedName>
        <fullName evidence="1">Uncharacterized protein</fullName>
    </submittedName>
</protein>
<evidence type="ECO:0000313" key="1">
    <source>
        <dbReference type="EMBL" id="TCP27816.1"/>
    </source>
</evidence>
<sequence>MNPKQLGSFRQTRISFSRSLLRKMMREQWVIKNSAKQLDDNGYGHFIYEIDTKQGLLTFIAFSDEIDEAERNDRVISEKWDITFALIEGRMTHQKYNHLKSELPKQEFGRGTEQDIVWSRANKSTRMFNYIVNALSAGEQPDPKELAKVGYILRTTAFYGNGKFGVASYKKLNKTHPLYGAFRAQMLAAYLLRHFSFELVEHIAAAASGHAVSLEPEIKRYLGIGNATGLGMVPFLIKHPKLVNRWLLLRELALARAKNNWMTEGDVNQLQHFLNAAIDYLKEYPAIDTALFAEPLGVAGELAFIKQELSRMYEHHKGGIKWHMFTSLVEPRIDSESQEFLNTLLIELFPEQVDCLGEETTVDESYELEPGMTVQRLMTIIQSQYSWVFQFDFTKKEEKYYFWYRSAEKEEPRIGIRGSDPGEAYEMEMNIAEDIQNLYDTLIHYPDTQNYVSLFLLKYPRFRNTVRRIQSLEGLEFAEIRGNLQNKGMLPIQLMRCKLSLFGADRFDPKSNKWVRITLYQGAPLISDLTETCDDHWAFPLIPQIKKGEANGV</sequence>